<dbReference type="Pfam" id="PF00932">
    <property type="entry name" value="LTD"/>
    <property type="match status" value="1"/>
</dbReference>
<dbReference type="InterPro" id="IPR001322">
    <property type="entry name" value="Lamin_tail_dom"/>
</dbReference>
<dbReference type="Gene3D" id="2.60.40.1260">
    <property type="entry name" value="Lamin Tail domain"/>
    <property type="match status" value="1"/>
</dbReference>
<sequence length="247" mass="26539">MAITAGHIYNAYLFAVIYHSKPMIIYVDGIIYILSMTTNRRNFITGAGFVIAGTVGFGTVLADEHEVPIVIAEINAENETVVLENTGDTDVDLSGYVIDWEHNDNKNQTDSLPEETTVPAGGKLTIASGYTDAESDVTYDYDNGRINNEDPDVIALLTASEELVATSDDEATGGEGGNDTDDGNETGNDTEDPEDEADEDNSDEEDSDEADEEDDDDSTADNTEDADGSDESTEESTEEDTVADDNC</sequence>
<dbReference type="Proteomes" id="UP001596383">
    <property type="component" value="Unassembled WGS sequence"/>
</dbReference>
<feature type="domain" description="LTD" evidence="3">
    <location>
        <begin position="56"/>
        <end position="174"/>
    </location>
</feature>
<evidence type="ECO:0000259" key="3">
    <source>
        <dbReference type="PROSITE" id="PS51841"/>
    </source>
</evidence>
<proteinExistence type="predicted"/>
<dbReference type="EMBL" id="JBHSWV010000210">
    <property type="protein sequence ID" value="MFC6766042.1"/>
    <property type="molecule type" value="Genomic_DNA"/>
</dbReference>
<comment type="caution">
    <text evidence="4">The sequence shown here is derived from an EMBL/GenBank/DDBJ whole genome shotgun (WGS) entry which is preliminary data.</text>
</comment>
<name>A0ABD5SM64_9EURY</name>
<keyword evidence="2" id="KW-0812">Transmembrane</keyword>
<keyword evidence="5" id="KW-1185">Reference proteome</keyword>
<protein>
    <submittedName>
        <fullName evidence="4">Lamin tail domain-containing protein</fullName>
    </submittedName>
</protein>
<feature type="region of interest" description="Disordered" evidence="1">
    <location>
        <begin position="165"/>
        <end position="247"/>
    </location>
</feature>
<dbReference type="PROSITE" id="PS51841">
    <property type="entry name" value="LTD"/>
    <property type="match status" value="1"/>
</dbReference>
<reference evidence="4 5" key="1">
    <citation type="journal article" date="2019" name="Int. J. Syst. Evol. Microbiol.">
        <title>The Global Catalogue of Microorganisms (GCM) 10K type strain sequencing project: providing services to taxonomists for standard genome sequencing and annotation.</title>
        <authorList>
            <consortium name="The Broad Institute Genomics Platform"/>
            <consortium name="The Broad Institute Genome Sequencing Center for Infectious Disease"/>
            <person name="Wu L."/>
            <person name="Ma J."/>
        </authorList>
    </citation>
    <scope>NUCLEOTIDE SEQUENCE [LARGE SCALE GENOMIC DNA]</scope>
    <source>
        <strain evidence="4 5">LMG 29247</strain>
    </source>
</reference>
<organism evidence="4 5">
    <name type="scientific">Natrinema soli</name>
    <dbReference type="NCBI Taxonomy" id="1930624"/>
    <lineage>
        <taxon>Archaea</taxon>
        <taxon>Methanobacteriati</taxon>
        <taxon>Methanobacteriota</taxon>
        <taxon>Stenosarchaea group</taxon>
        <taxon>Halobacteria</taxon>
        <taxon>Halobacteriales</taxon>
        <taxon>Natrialbaceae</taxon>
        <taxon>Natrinema</taxon>
    </lineage>
</organism>
<evidence type="ECO:0000313" key="4">
    <source>
        <dbReference type="EMBL" id="MFC6766042.1"/>
    </source>
</evidence>
<dbReference type="InterPro" id="IPR036415">
    <property type="entry name" value="Lamin_tail_dom_sf"/>
</dbReference>
<evidence type="ECO:0000256" key="2">
    <source>
        <dbReference type="SAM" id="Phobius"/>
    </source>
</evidence>
<accession>A0ABD5SM64</accession>
<dbReference type="SUPFAM" id="SSF74853">
    <property type="entry name" value="Lamin A/C globular tail domain"/>
    <property type="match status" value="1"/>
</dbReference>
<evidence type="ECO:0000256" key="1">
    <source>
        <dbReference type="SAM" id="MobiDB-lite"/>
    </source>
</evidence>
<gene>
    <name evidence="4" type="ORF">ACFQE6_13895</name>
</gene>
<evidence type="ECO:0000313" key="5">
    <source>
        <dbReference type="Proteomes" id="UP001596383"/>
    </source>
</evidence>
<feature type="transmembrane region" description="Helical" evidence="2">
    <location>
        <begin position="12"/>
        <end position="34"/>
    </location>
</feature>
<keyword evidence="2" id="KW-1133">Transmembrane helix</keyword>
<feature type="compositionally biased region" description="Acidic residues" evidence="1">
    <location>
        <begin position="167"/>
        <end position="247"/>
    </location>
</feature>
<dbReference type="AlphaFoldDB" id="A0ABD5SM64"/>
<dbReference type="RefSeq" id="WP_273739036.1">
    <property type="nucleotide sequence ID" value="NZ_JAQIVI010000210.1"/>
</dbReference>
<keyword evidence="2" id="KW-0472">Membrane</keyword>